<feature type="compositionally biased region" description="Pro residues" evidence="1">
    <location>
        <begin position="36"/>
        <end position="50"/>
    </location>
</feature>
<dbReference type="InterPro" id="IPR046341">
    <property type="entry name" value="SET_dom_sf"/>
</dbReference>
<feature type="region of interest" description="Disordered" evidence="1">
    <location>
        <begin position="1"/>
        <end position="58"/>
    </location>
</feature>
<dbReference type="AlphaFoldDB" id="A0A448DXZ4"/>
<sequence length="457" mass="50520">MGNKTPVKGTVSVDVHAHSSRPDGAPNLRPIGTPSIDPPALPAMPMPDIPPVSRAPQTEVAQTWTAAVSIGDAVTPAVATSVPRTRTLKFYRIPSGIHLPDVDAQGFRVYQGRQFAEVMGGFVQVGIDPHTGLLRARLASESTPSGPVLVSNPDSRFWRALEESDATIYRSATEEGSEARQPEARDMESGDSEDVFHMASESMPIAPYTSMELAHMRQPPSFNFRDNRPGSYNRANNGRYPLRDTRGRPIRIRKIDSRVTSVSEISYLAADIKPYIRFEGFDEVGRLYEEKLEVRRFTSADAKVPQEHTLIGQMMVAANRRIAKGEAIGVYGGTVMPLKYVPRSEQTFTMYVGQTFQYGPGHLIPERLVVVGDNAISRINSNFEYNEAGKPVRQSRTGFNVEPVAFNIHAELLIGDSPVTKPYVLTAVFATEDIPAGAELRMDYDYTDEEMSWVFGR</sequence>
<evidence type="ECO:0000313" key="2">
    <source>
        <dbReference type="EMBL" id="VEF11622.1"/>
    </source>
</evidence>
<feature type="region of interest" description="Disordered" evidence="1">
    <location>
        <begin position="169"/>
        <end position="191"/>
    </location>
</feature>
<feature type="compositionally biased region" description="Basic and acidic residues" evidence="1">
    <location>
        <begin position="177"/>
        <end position="188"/>
    </location>
</feature>
<organism evidence="2 3">
    <name type="scientific">Pseudomonas fluorescens</name>
    <dbReference type="NCBI Taxonomy" id="294"/>
    <lineage>
        <taxon>Bacteria</taxon>
        <taxon>Pseudomonadati</taxon>
        <taxon>Pseudomonadota</taxon>
        <taxon>Gammaproteobacteria</taxon>
        <taxon>Pseudomonadales</taxon>
        <taxon>Pseudomonadaceae</taxon>
        <taxon>Pseudomonas</taxon>
    </lineage>
</organism>
<accession>A0A448DXZ4</accession>
<evidence type="ECO:0000256" key="1">
    <source>
        <dbReference type="SAM" id="MobiDB-lite"/>
    </source>
</evidence>
<dbReference type="EMBL" id="LR134318">
    <property type="protein sequence ID" value="VEF11622.1"/>
    <property type="molecule type" value="Genomic_DNA"/>
</dbReference>
<protein>
    <recommendedName>
        <fullName evidence="4">SET domain-containing protein</fullName>
    </recommendedName>
</protein>
<dbReference type="RefSeq" id="WP_232013025.1">
    <property type="nucleotide sequence ID" value="NZ_LR134318.1"/>
</dbReference>
<name>A0A448DXZ4_PSEFL</name>
<reference evidence="2 3" key="1">
    <citation type="submission" date="2018-12" db="EMBL/GenBank/DDBJ databases">
        <authorList>
            <consortium name="Pathogen Informatics"/>
        </authorList>
    </citation>
    <scope>NUCLEOTIDE SEQUENCE [LARGE SCALE GENOMIC DNA]</scope>
    <source>
        <strain evidence="2 3">NCTC9428</strain>
    </source>
</reference>
<dbReference type="SUPFAM" id="SSF82199">
    <property type="entry name" value="SET domain"/>
    <property type="match status" value="1"/>
</dbReference>
<proteinExistence type="predicted"/>
<gene>
    <name evidence="2" type="ORF">NCTC9428_03243</name>
</gene>
<evidence type="ECO:0000313" key="3">
    <source>
        <dbReference type="Proteomes" id="UP000281909"/>
    </source>
</evidence>
<dbReference type="Gene3D" id="2.170.270.10">
    <property type="entry name" value="SET domain"/>
    <property type="match status" value="1"/>
</dbReference>
<evidence type="ECO:0008006" key="4">
    <source>
        <dbReference type="Google" id="ProtNLM"/>
    </source>
</evidence>
<dbReference type="Proteomes" id="UP000281909">
    <property type="component" value="Chromosome"/>
</dbReference>
<feature type="region of interest" description="Disordered" evidence="1">
    <location>
        <begin position="222"/>
        <end position="244"/>
    </location>
</feature>